<proteinExistence type="predicted"/>
<dbReference type="Proteomes" id="UP000002432">
    <property type="component" value="Chromosome"/>
</dbReference>
<dbReference type="SUPFAM" id="SSF56801">
    <property type="entry name" value="Acetyl-CoA synthetase-like"/>
    <property type="match status" value="1"/>
</dbReference>
<dbReference type="InterPro" id="IPR042099">
    <property type="entry name" value="ANL_N_sf"/>
</dbReference>
<sequence length="475" mass="53825">MNYGSKLQRSLYFSMPFSVKNICASLYGKNQRRLRYGRFYNEALALLVDSQWWDSSRLLDHQSEEIQKFMSESVLRTAFYREHSAYAQMRSTRTVKDAPILTKQTVRSLQDQLCREELNQLAVRWAHTSGTTGKSLHFPISQYCFQREYAFRELHYMWANVSLLSGEPIAACQGHPVAHYDRKTPPFWVEDSANQLLILSSYHMSPKNFSAYAKALDAWQPVMINGYPSSVYLLALAYQRYGQGRVRPRGIFTTSETLFDYQREAIEAAFGCRVFDWYGNSEMCGNIVQCELGERHLKMEHSLIEIVDEHNDPISPGETGRLLCTGFGNHAFPLVRYDIGDRVVLSKNQVSRCGRSGVLIHEIAGRSEDYIVAADGRYVGRLDHLFKDSQNVVEAQVVQTAAGKVVLRVVRTPEYGAPDERAIREEAALRLGSDTSVEFEYCESIPRGANGKFPFVLTQGRQGGNAATLSRVGIG</sequence>
<dbReference type="PANTHER" id="PTHR36932:SF1">
    <property type="entry name" value="CAPSULAR POLYSACCHARIDE BIOSYNTHESIS PROTEIN"/>
    <property type="match status" value="1"/>
</dbReference>
<dbReference type="AlphaFoldDB" id="Q1IK05"/>
<keyword evidence="2" id="KW-1185">Reference proteome</keyword>
<dbReference type="OrthoDB" id="580775at2"/>
<accession>Q1IK05</accession>
<evidence type="ECO:0000313" key="1">
    <source>
        <dbReference type="EMBL" id="ABF42795.1"/>
    </source>
</evidence>
<dbReference type="STRING" id="204669.Acid345_3795"/>
<dbReference type="EMBL" id="CP000360">
    <property type="protein sequence ID" value="ABF42795.1"/>
    <property type="molecule type" value="Genomic_DNA"/>
</dbReference>
<name>Q1IK05_KORVE</name>
<dbReference type="InterPro" id="IPR053158">
    <property type="entry name" value="CapK_Type1_Caps_Biosynth"/>
</dbReference>
<protein>
    <submittedName>
        <fullName evidence="1">CapK protein, putative</fullName>
    </submittedName>
</protein>
<organism evidence="1 2">
    <name type="scientific">Koribacter versatilis (strain Ellin345)</name>
    <dbReference type="NCBI Taxonomy" id="204669"/>
    <lineage>
        <taxon>Bacteria</taxon>
        <taxon>Pseudomonadati</taxon>
        <taxon>Acidobacteriota</taxon>
        <taxon>Terriglobia</taxon>
        <taxon>Terriglobales</taxon>
        <taxon>Candidatus Korobacteraceae</taxon>
        <taxon>Candidatus Korobacter</taxon>
    </lineage>
</organism>
<dbReference type="Gene3D" id="3.40.50.12780">
    <property type="entry name" value="N-terminal domain of ligase-like"/>
    <property type="match status" value="1"/>
</dbReference>
<reference evidence="1 2" key="1">
    <citation type="journal article" date="2009" name="Appl. Environ. Microbiol.">
        <title>Three genomes from the phylum Acidobacteria provide insight into the lifestyles of these microorganisms in soils.</title>
        <authorList>
            <person name="Ward N.L."/>
            <person name="Challacombe J.F."/>
            <person name="Janssen P.H."/>
            <person name="Henrissat B."/>
            <person name="Coutinho P.M."/>
            <person name="Wu M."/>
            <person name="Xie G."/>
            <person name="Haft D.H."/>
            <person name="Sait M."/>
            <person name="Badger J."/>
            <person name="Barabote R.D."/>
            <person name="Bradley B."/>
            <person name="Brettin T.S."/>
            <person name="Brinkac L.M."/>
            <person name="Bruce D."/>
            <person name="Creasy T."/>
            <person name="Daugherty S.C."/>
            <person name="Davidsen T.M."/>
            <person name="DeBoy R.T."/>
            <person name="Detter J.C."/>
            <person name="Dodson R.J."/>
            <person name="Durkin A.S."/>
            <person name="Ganapathy A."/>
            <person name="Gwinn-Giglio M."/>
            <person name="Han C.S."/>
            <person name="Khouri H."/>
            <person name="Kiss H."/>
            <person name="Kothari S.P."/>
            <person name="Madupu R."/>
            <person name="Nelson K.E."/>
            <person name="Nelson W.C."/>
            <person name="Paulsen I."/>
            <person name="Penn K."/>
            <person name="Ren Q."/>
            <person name="Rosovitz M.J."/>
            <person name="Selengut J.D."/>
            <person name="Shrivastava S."/>
            <person name="Sullivan S.A."/>
            <person name="Tapia R."/>
            <person name="Thompson L.S."/>
            <person name="Watkins K.L."/>
            <person name="Yang Q."/>
            <person name="Yu C."/>
            <person name="Zafar N."/>
            <person name="Zhou L."/>
            <person name="Kuske C.R."/>
        </authorList>
    </citation>
    <scope>NUCLEOTIDE SEQUENCE [LARGE SCALE GENOMIC DNA]</scope>
    <source>
        <strain evidence="1 2">Ellin345</strain>
    </source>
</reference>
<dbReference type="PANTHER" id="PTHR36932">
    <property type="entry name" value="CAPSULAR POLYSACCHARIDE BIOSYNTHESIS PROTEIN"/>
    <property type="match status" value="1"/>
</dbReference>
<dbReference type="eggNOG" id="COG1541">
    <property type="taxonomic scope" value="Bacteria"/>
</dbReference>
<dbReference type="RefSeq" id="WP_011524594.1">
    <property type="nucleotide sequence ID" value="NC_008009.1"/>
</dbReference>
<dbReference type="HOGENOM" id="CLU_035301_5_0_0"/>
<evidence type="ECO:0000313" key="2">
    <source>
        <dbReference type="Proteomes" id="UP000002432"/>
    </source>
</evidence>
<dbReference type="EnsemblBacteria" id="ABF42795">
    <property type="protein sequence ID" value="ABF42795"/>
    <property type="gene ID" value="Acid345_3795"/>
</dbReference>
<gene>
    <name evidence="1" type="ordered locus">Acid345_3795</name>
</gene>
<dbReference type="KEGG" id="aba:Acid345_3795"/>